<name>A0A0B0MEF9_GOSAR</name>
<evidence type="ECO:0000313" key="1">
    <source>
        <dbReference type="EMBL" id="KHF99189.1"/>
    </source>
</evidence>
<organism evidence="1 2">
    <name type="scientific">Gossypium arboreum</name>
    <name type="common">Tree cotton</name>
    <name type="synonym">Gossypium nanking</name>
    <dbReference type="NCBI Taxonomy" id="29729"/>
    <lineage>
        <taxon>Eukaryota</taxon>
        <taxon>Viridiplantae</taxon>
        <taxon>Streptophyta</taxon>
        <taxon>Embryophyta</taxon>
        <taxon>Tracheophyta</taxon>
        <taxon>Spermatophyta</taxon>
        <taxon>Magnoliopsida</taxon>
        <taxon>eudicotyledons</taxon>
        <taxon>Gunneridae</taxon>
        <taxon>Pentapetalae</taxon>
        <taxon>rosids</taxon>
        <taxon>malvids</taxon>
        <taxon>Malvales</taxon>
        <taxon>Malvaceae</taxon>
        <taxon>Malvoideae</taxon>
        <taxon>Gossypium</taxon>
    </lineage>
</organism>
<dbReference type="AlphaFoldDB" id="A0A0B0MEF9"/>
<evidence type="ECO:0000313" key="2">
    <source>
        <dbReference type="Proteomes" id="UP000032142"/>
    </source>
</evidence>
<comment type="caution">
    <text evidence="1">The sequence shown here is derived from an EMBL/GenBank/DDBJ whole genome shotgun (WGS) entry which is preliminary data.</text>
</comment>
<keyword evidence="2" id="KW-1185">Reference proteome</keyword>
<accession>A0A0B0MEF9</accession>
<proteinExistence type="predicted"/>
<gene>
    <name evidence="1" type="ORF">F383_38251</name>
</gene>
<protein>
    <submittedName>
        <fullName evidence="1">Uncharacterized protein</fullName>
    </submittedName>
</protein>
<reference evidence="2" key="1">
    <citation type="submission" date="2014-09" db="EMBL/GenBank/DDBJ databases">
        <authorList>
            <person name="Mudge J."/>
            <person name="Ramaraj T."/>
            <person name="Lindquist I.E."/>
            <person name="Bharti A.K."/>
            <person name="Sundararajan A."/>
            <person name="Cameron C.T."/>
            <person name="Woodward J.E."/>
            <person name="May G.D."/>
            <person name="Brubaker C."/>
            <person name="Broadhvest J."/>
            <person name="Wilkins T.A."/>
        </authorList>
    </citation>
    <scope>NUCLEOTIDE SEQUENCE</scope>
    <source>
        <strain evidence="2">cv. AKA8401</strain>
    </source>
</reference>
<dbReference type="EMBL" id="JRRC01068033">
    <property type="protein sequence ID" value="KHF99189.1"/>
    <property type="molecule type" value="Genomic_DNA"/>
</dbReference>
<dbReference type="Proteomes" id="UP000032142">
    <property type="component" value="Unassembled WGS sequence"/>
</dbReference>
<sequence length="35" mass="4124">MCFCVRPYLGYGIGEICDPSNTIARLWHRYVNIYV</sequence>